<proteinExistence type="inferred from homology"/>
<dbReference type="Gene3D" id="2.20.28.10">
    <property type="match status" value="1"/>
</dbReference>
<keyword evidence="10" id="KW-1185">Reference proteome</keyword>
<evidence type="ECO:0000259" key="8">
    <source>
        <dbReference type="PROSITE" id="PS50903"/>
    </source>
</evidence>
<name>A0A4Q7DZT1_9CYAN</name>
<comment type="similarity">
    <text evidence="5">Belongs to the rubredoxin family.</text>
</comment>
<protein>
    <recommendedName>
        <fullName evidence="5">Rubredoxin</fullName>
    </recommendedName>
</protein>
<comment type="caution">
    <text evidence="9">The sequence shown here is derived from an EMBL/GenBank/DDBJ whole genome shotgun (WGS) entry which is preliminary data.</text>
</comment>
<dbReference type="GO" id="GO:0043448">
    <property type="term" value="P:alkane catabolic process"/>
    <property type="evidence" value="ECO:0007669"/>
    <property type="project" value="TreeGrafter"/>
</dbReference>
<dbReference type="PANTHER" id="PTHR47627:SF1">
    <property type="entry name" value="RUBREDOXIN-1-RELATED"/>
    <property type="match status" value="1"/>
</dbReference>
<dbReference type="InterPro" id="IPR018527">
    <property type="entry name" value="Rubredoxin_Fe_BS"/>
</dbReference>
<dbReference type="OrthoDB" id="9802447at2"/>
<keyword evidence="7" id="KW-0472">Membrane</keyword>
<keyword evidence="1" id="KW-0813">Transport</keyword>
<dbReference type="GO" id="GO:0005506">
    <property type="term" value="F:iron ion binding"/>
    <property type="evidence" value="ECO:0007669"/>
    <property type="project" value="UniProtKB-UniRule"/>
</dbReference>
<dbReference type="AlphaFoldDB" id="A0A4Q7DZT1"/>
<evidence type="ECO:0000256" key="1">
    <source>
        <dbReference type="ARBA" id="ARBA00022448"/>
    </source>
</evidence>
<dbReference type="Pfam" id="PF00301">
    <property type="entry name" value="Rubredoxin"/>
    <property type="match status" value="1"/>
</dbReference>
<evidence type="ECO:0000256" key="4">
    <source>
        <dbReference type="ARBA" id="ARBA00023004"/>
    </source>
</evidence>
<keyword evidence="2 5" id="KW-0479">Metal-binding</keyword>
<dbReference type="SUPFAM" id="SSF57802">
    <property type="entry name" value="Rubredoxin-like"/>
    <property type="match status" value="1"/>
</dbReference>
<dbReference type="InterPro" id="IPR024934">
    <property type="entry name" value="Rubredoxin-like_dom"/>
</dbReference>
<feature type="domain" description="Rubredoxin-like" evidence="8">
    <location>
        <begin position="48"/>
        <end position="99"/>
    </location>
</feature>
<sequence>MSPEPNQQVEPSSPLDDQSVDQQNATPIEETNADSAAEPDKPLTPREMDRFECMACGYTYEPTKGDDRSGIKAGVPFQDVPLNWRCPVCGAQKKRFANVGPAGTPSGFKENLNYGLGVNTLTPGQKNILIFGALAVGFFFFISLYGLR</sequence>
<keyword evidence="4 5" id="KW-0408">Iron</keyword>
<comment type="cofactor">
    <cofactor evidence="5">
        <name>Fe(3+)</name>
        <dbReference type="ChEBI" id="CHEBI:29034"/>
    </cofactor>
</comment>
<evidence type="ECO:0000256" key="3">
    <source>
        <dbReference type="ARBA" id="ARBA00022982"/>
    </source>
</evidence>
<dbReference type="EMBL" id="QVFV01000013">
    <property type="protein sequence ID" value="RZM74443.1"/>
    <property type="molecule type" value="Genomic_DNA"/>
</dbReference>
<dbReference type="GO" id="GO:0009055">
    <property type="term" value="F:electron transfer activity"/>
    <property type="evidence" value="ECO:0007669"/>
    <property type="project" value="TreeGrafter"/>
</dbReference>
<keyword evidence="7" id="KW-0812">Transmembrane</keyword>
<feature type="compositionally biased region" description="Polar residues" evidence="6">
    <location>
        <begin position="1"/>
        <end position="11"/>
    </location>
</feature>
<organism evidence="9 10">
    <name type="scientific">Leptolyngbya iicbica LK</name>
    <dbReference type="NCBI Taxonomy" id="2294035"/>
    <lineage>
        <taxon>Bacteria</taxon>
        <taxon>Bacillati</taxon>
        <taxon>Cyanobacteriota</taxon>
        <taxon>Cyanophyceae</taxon>
        <taxon>Leptolyngbyales</taxon>
        <taxon>Leptolyngbyaceae</taxon>
        <taxon>Leptolyngbya group</taxon>
        <taxon>Leptolyngbya</taxon>
        <taxon>Leptolyngbya iicbica</taxon>
    </lineage>
</organism>
<dbReference type="PROSITE" id="PS50903">
    <property type="entry name" value="RUBREDOXIN_LIKE"/>
    <property type="match status" value="1"/>
</dbReference>
<feature type="compositionally biased region" description="Basic and acidic residues" evidence="6">
    <location>
        <begin position="38"/>
        <end position="48"/>
    </location>
</feature>
<dbReference type="PROSITE" id="PS00202">
    <property type="entry name" value="RUBREDOXIN"/>
    <property type="match status" value="1"/>
</dbReference>
<feature type="transmembrane region" description="Helical" evidence="7">
    <location>
        <begin position="128"/>
        <end position="147"/>
    </location>
</feature>
<dbReference type="InterPro" id="IPR024935">
    <property type="entry name" value="Rubredoxin_dom"/>
</dbReference>
<reference evidence="9 10" key="1">
    <citation type="submission" date="2018-11" db="EMBL/GenBank/DDBJ databases">
        <title>Whole genome sequencing of an environmental sample.</title>
        <authorList>
            <person name="Sarangi A.N."/>
            <person name="Singh D."/>
            <person name="Tripathy S."/>
        </authorList>
    </citation>
    <scope>NUCLEOTIDE SEQUENCE [LARGE SCALE GENOMIC DNA]</scope>
    <source>
        <strain evidence="9 10">Lakshadweep</strain>
    </source>
</reference>
<dbReference type="PANTHER" id="PTHR47627">
    <property type="entry name" value="RUBREDOXIN"/>
    <property type="match status" value="1"/>
</dbReference>
<dbReference type="RefSeq" id="WP_084607050.1">
    <property type="nucleotide sequence ID" value="NZ_QVFV01000013.1"/>
</dbReference>
<evidence type="ECO:0000256" key="2">
    <source>
        <dbReference type="ARBA" id="ARBA00022723"/>
    </source>
</evidence>
<dbReference type="InterPro" id="IPR050526">
    <property type="entry name" value="Rubredoxin_ET"/>
</dbReference>
<dbReference type="CDD" id="cd00730">
    <property type="entry name" value="rubredoxin"/>
    <property type="match status" value="1"/>
</dbReference>
<keyword evidence="7" id="KW-1133">Transmembrane helix</keyword>
<evidence type="ECO:0000256" key="7">
    <source>
        <dbReference type="SAM" id="Phobius"/>
    </source>
</evidence>
<evidence type="ECO:0000313" key="9">
    <source>
        <dbReference type="EMBL" id="RZM74443.1"/>
    </source>
</evidence>
<keyword evidence="3 5" id="KW-0249">Electron transport</keyword>
<evidence type="ECO:0000256" key="5">
    <source>
        <dbReference type="RuleBase" id="RU003820"/>
    </source>
</evidence>
<feature type="region of interest" description="Disordered" evidence="6">
    <location>
        <begin position="1"/>
        <end position="48"/>
    </location>
</feature>
<dbReference type="Proteomes" id="UP000292459">
    <property type="component" value="Unassembled WGS sequence"/>
</dbReference>
<accession>A0A4Q7DZT1</accession>
<evidence type="ECO:0000256" key="6">
    <source>
        <dbReference type="SAM" id="MobiDB-lite"/>
    </source>
</evidence>
<gene>
    <name evidence="9" type="ORF">DYY88_23575</name>
</gene>
<evidence type="ECO:0000313" key="10">
    <source>
        <dbReference type="Proteomes" id="UP000292459"/>
    </source>
</evidence>
<dbReference type="PRINTS" id="PR00163">
    <property type="entry name" value="RUBREDOXIN"/>
</dbReference>